<accession>A0AB37HWU2</accession>
<dbReference type="InterPro" id="IPR049762">
    <property type="entry name" value="PoNe_dom"/>
</dbReference>
<dbReference type="AlphaFoldDB" id="A0AB37HWU2"/>
<evidence type="ECO:0000256" key="1">
    <source>
        <dbReference type="SAM" id="MobiDB-lite"/>
    </source>
</evidence>
<feature type="compositionally biased region" description="Basic and acidic residues" evidence="1">
    <location>
        <begin position="347"/>
        <end position="356"/>
    </location>
</feature>
<evidence type="ECO:0000313" key="3">
    <source>
        <dbReference type="Proteomes" id="UP000677180"/>
    </source>
</evidence>
<feature type="compositionally biased region" description="Low complexity" evidence="1">
    <location>
        <begin position="181"/>
        <end position="192"/>
    </location>
</feature>
<feature type="compositionally biased region" description="Gly residues" evidence="1">
    <location>
        <begin position="235"/>
        <end position="278"/>
    </location>
</feature>
<sequence>MADRYKVVATAAAGMAGFDLEAHDRGEDGFHKWRKDGIATLTESVLNLASTRIPGAGAAKTVLGSTKAGAVAVKALNMTTRLADYAVPGGGWLVRGGVKLFDLALEKYQSLRNKSTTHLGEVETAPKPSPLNPEKQGIGNPSPKASHGQPEVPSSSNGGGGSGVSKSSGPGPDFLPPRNPGGPRLNPLGLNLDANNPIAGGGGHTHPGNNPIGGHTGISSGTGAGAGSGHTSSSGMGGSGHVSASGGTGTGNGPGHGGGAGAGHGGHTGTGGAGGSNAGGSHQPHTNPNGGSRPDPLLEKPRTRHDPEEGSPGARNSHEENPAGGKSPTRPAPKDPSTTRTGSDGGDTPRTHHGRENTGPSSRGNSHGHGGESAPPGNENPARSADRPRYSSTESVDPEHIPRSRNATPETSPDSKHNPEQPASPEHPQRHGQESSSGDVKHPPGGDGHGEGVDQPTGGGKGPRKVPGAFYDEDGRPLYDKDGKPLEVDRGDGKRHYASDPAETYRDSHDALQKKGGGFGDDPYTGWDKDVDVFNDRGPGKNHPWDDPTHDDNHHADQQKRTDLDTIAKEKIETAKTTFDDLKSYGMNPEGKSFSKLVNELEKIIHELDPERPERIDRALEIRDNLREAAAASEQAGRASEWLGERAAVHRNKDLGRDTIIGDPPDNPKDFTRTGPGKVDVAAIEGDKTFVVDEAKSGDSPNYSSRATENGVRAQQGTLDYIKDLLSGKNQDPRIIETLTRLKQEGKHPKFFENLAAGKVELAYELIQARTNGNVTASNFRIAPPGGKIMLTWDGKGDLKITIVPKGK</sequence>
<feature type="compositionally biased region" description="Low complexity" evidence="1">
    <location>
        <begin position="335"/>
        <end position="346"/>
    </location>
</feature>
<feature type="region of interest" description="Disordered" evidence="1">
    <location>
        <begin position="116"/>
        <end position="566"/>
    </location>
</feature>
<feature type="compositionally biased region" description="Basic and acidic residues" evidence="1">
    <location>
        <begin position="427"/>
        <end position="452"/>
    </location>
</feature>
<dbReference type="EMBL" id="CP072385">
    <property type="protein sequence ID" value="QUC12030.1"/>
    <property type="molecule type" value="Genomic_DNA"/>
</dbReference>
<evidence type="ECO:0000313" key="2">
    <source>
        <dbReference type="EMBL" id="QUC12030.1"/>
    </source>
</evidence>
<protein>
    <submittedName>
        <fullName evidence="2">Uncharacterized protein</fullName>
    </submittedName>
</protein>
<reference evidence="2" key="1">
    <citation type="submission" date="2021-03" db="EMBL/GenBank/DDBJ databases">
        <title>Human Oral Microbial Genomes.</title>
        <authorList>
            <person name="Johnston C.D."/>
            <person name="Chen T."/>
            <person name="Dewhirst F.E."/>
        </authorList>
    </citation>
    <scope>NUCLEOTIDE SEQUENCE</scope>
    <source>
        <strain evidence="2">F0714</strain>
    </source>
</reference>
<organism evidence="2 3">
    <name type="scientific">Arachnia propionica</name>
    <dbReference type="NCBI Taxonomy" id="1750"/>
    <lineage>
        <taxon>Bacteria</taxon>
        <taxon>Bacillati</taxon>
        <taxon>Actinomycetota</taxon>
        <taxon>Actinomycetes</taxon>
        <taxon>Propionibacteriales</taxon>
        <taxon>Propionibacteriaceae</taxon>
        <taxon>Arachnia</taxon>
    </lineage>
</organism>
<proteinExistence type="predicted"/>
<feature type="compositionally biased region" description="Basic and acidic residues" evidence="1">
    <location>
        <begin position="296"/>
        <end position="308"/>
    </location>
</feature>
<feature type="compositionally biased region" description="Basic and acidic residues" evidence="1">
    <location>
        <begin position="527"/>
        <end position="566"/>
    </location>
</feature>
<dbReference type="RefSeq" id="WP_123824183.1">
    <property type="nucleotide sequence ID" value="NZ_CP040007.1"/>
</dbReference>
<feature type="compositionally biased region" description="Gly residues" evidence="1">
    <location>
        <begin position="214"/>
        <end position="228"/>
    </location>
</feature>
<name>A0AB37HWU2_9ACTN</name>
<dbReference type="Proteomes" id="UP000677180">
    <property type="component" value="Chromosome"/>
</dbReference>
<dbReference type="CDD" id="cd20739">
    <property type="entry name" value="PoNe_DUF637"/>
    <property type="match status" value="1"/>
</dbReference>
<feature type="compositionally biased region" description="Basic and acidic residues" evidence="1">
    <location>
        <begin position="473"/>
        <end position="513"/>
    </location>
</feature>
<gene>
    <name evidence="2" type="ORF">J5A53_04885</name>
</gene>
<feature type="region of interest" description="Disordered" evidence="1">
    <location>
        <begin position="656"/>
        <end position="676"/>
    </location>
</feature>